<keyword evidence="1" id="KW-0472">Membrane</keyword>
<dbReference type="Proteomes" id="UP000178127">
    <property type="component" value="Unassembled WGS sequence"/>
</dbReference>
<feature type="domain" description="Zinc-ribbon" evidence="2">
    <location>
        <begin position="3"/>
        <end position="23"/>
    </location>
</feature>
<proteinExistence type="predicted"/>
<sequence length="191" mass="21312">MLCKRCNNLIPDDSTFCRYCGEKVATEAVQTTNTAPVEYVPSKKKSHKVLIISIIVFFIALVVVGGIVVVGVMLPNLTNFVANNPETKEKLIKETVKQVKATEKLPSKLDDVTTWVDVTAQPDAIRYHYVLDGLDTSQLSNEFLKDYLRGALCNSQGSTLLKLDINMEYSYTVKGSQQKFFVVMTKDDCGF</sequence>
<dbReference type="EMBL" id="MEVD01000007">
    <property type="protein sequence ID" value="OGC53908.1"/>
    <property type="molecule type" value="Genomic_DNA"/>
</dbReference>
<keyword evidence="1" id="KW-0812">Transmembrane</keyword>
<evidence type="ECO:0000256" key="1">
    <source>
        <dbReference type="SAM" id="Phobius"/>
    </source>
</evidence>
<evidence type="ECO:0000313" key="4">
    <source>
        <dbReference type="Proteomes" id="UP000178127"/>
    </source>
</evidence>
<gene>
    <name evidence="3" type="ORF">A3D91_03935</name>
</gene>
<comment type="caution">
    <text evidence="3">The sequence shown here is derived from an EMBL/GenBank/DDBJ whole genome shotgun (WGS) entry which is preliminary data.</text>
</comment>
<dbReference type="AlphaFoldDB" id="A0A1F4V9U2"/>
<dbReference type="InterPro" id="IPR026870">
    <property type="entry name" value="Zinc_ribbon_dom"/>
</dbReference>
<evidence type="ECO:0000259" key="2">
    <source>
        <dbReference type="Pfam" id="PF13240"/>
    </source>
</evidence>
<dbReference type="Gene3D" id="3.30.300.250">
    <property type="match status" value="1"/>
</dbReference>
<feature type="transmembrane region" description="Helical" evidence="1">
    <location>
        <begin position="49"/>
        <end position="74"/>
    </location>
</feature>
<dbReference type="Pfam" id="PF13240">
    <property type="entry name" value="Zn_Ribbon_1"/>
    <property type="match status" value="1"/>
</dbReference>
<accession>A0A1F4V9U2</accession>
<reference evidence="3 4" key="1">
    <citation type="journal article" date="2016" name="Nat. Commun.">
        <title>Thousands of microbial genomes shed light on interconnected biogeochemical processes in an aquifer system.</title>
        <authorList>
            <person name="Anantharaman K."/>
            <person name="Brown C.T."/>
            <person name="Hug L.A."/>
            <person name="Sharon I."/>
            <person name="Castelle C.J."/>
            <person name="Probst A.J."/>
            <person name="Thomas B.C."/>
            <person name="Singh A."/>
            <person name="Wilkins M.J."/>
            <person name="Karaoz U."/>
            <person name="Brodie E.L."/>
            <person name="Williams K.H."/>
            <person name="Hubbard S.S."/>
            <person name="Banfield J.F."/>
        </authorList>
    </citation>
    <scope>NUCLEOTIDE SEQUENCE [LARGE SCALE GENOMIC DNA]</scope>
</reference>
<organism evidence="3 4">
    <name type="scientific">candidate division WWE3 bacterium RIFCSPHIGHO2_02_FULL_38_14</name>
    <dbReference type="NCBI Taxonomy" id="1802620"/>
    <lineage>
        <taxon>Bacteria</taxon>
        <taxon>Katanobacteria</taxon>
    </lineage>
</organism>
<evidence type="ECO:0000313" key="3">
    <source>
        <dbReference type="EMBL" id="OGC53908.1"/>
    </source>
</evidence>
<name>A0A1F4V9U2_UNCKA</name>
<keyword evidence="1" id="KW-1133">Transmembrane helix</keyword>
<protein>
    <recommendedName>
        <fullName evidence="2">Zinc-ribbon domain-containing protein</fullName>
    </recommendedName>
</protein>